<dbReference type="OrthoDB" id="1915303at2759"/>
<evidence type="ECO:0000313" key="4">
    <source>
        <dbReference type="Proteomes" id="UP000593562"/>
    </source>
</evidence>
<dbReference type="FunCoup" id="A0A7J7C6V2">
    <property type="interactions" value="849"/>
</dbReference>
<keyword evidence="2" id="KW-0472">Membrane</keyword>
<evidence type="ECO:0008006" key="5">
    <source>
        <dbReference type="Google" id="ProtNLM"/>
    </source>
</evidence>
<evidence type="ECO:0000256" key="2">
    <source>
        <dbReference type="SAM" id="Phobius"/>
    </source>
</evidence>
<organism evidence="3 4">
    <name type="scientific">Tripterygium wilfordii</name>
    <name type="common">Thunder God vine</name>
    <dbReference type="NCBI Taxonomy" id="458696"/>
    <lineage>
        <taxon>Eukaryota</taxon>
        <taxon>Viridiplantae</taxon>
        <taxon>Streptophyta</taxon>
        <taxon>Embryophyta</taxon>
        <taxon>Tracheophyta</taxon>
        <taxon>Spermatophyta</taxon>
        <taxon>Magnoliopsida</taxon>
        <taxon>eudicotyledons</taxon>
        <taxon>Gunneridae</taxon>
        <taxon>Pentapetalae</taxon>
        <taxon>rosids</taxon>
        <taxon>fabids</taxon>
        <taxon>Celastrales</taxon>
        <taxon>Celastraceae</taxon>
        <taxon>Tripterygium</taxon>
    </lineage>
</organism>
<comment type="caution">
    <text evidence="3">The sequence shown here is derived from an EMBL/GenBank/DDBJ whole genome shotgun (WGS) entry which is preliminary data.</text>
</comment>
<feature type="transmembrane region" description="Helical" evidence="2">
    <location>
        <begin position="59"/>
        <end position="77"/>
    </location>
</feature>
<feature type="transmembrane region" description="Helical" evidence="2">
    <location>
        <begin position="288"/>
        <end position="309"/>
    </location>
</feature>
<evidence type="ECO:0000256" key="1">
    <source>
        <dbReference type="SAM" id="MobiDB-lite"/>
    </source>
</evidence>
<proteinExistence type="predicted"/>
<keyword evidence="2" id="KW-0812">Transmembrane</keyword>
<gene>
    <name evidence="3" type="ORF">HS088_TW20G00223</name>
</gene>
<dbReference type="EMBL" id="JAAARO010000020">
    <property type="protein sequence ID" value="KAF5729858.1"/>
    <property type="molecule type" value="Genomic_DNA"/>
</dbReference>
<name>A0A7J7C6V2_TRIWF</name>
<accession>A0A7J7C6V2</accession>
<feature type="transmembrane region" description="Helical" evidence="2">
    <location>
        <begin position="245"/>
        <end position="268"/>
    </location>
</feature>
<feature type="transmembrane region" description="Helical" evidence="2">
    <location>
        <begin position="122"/>
        <end position="147"/>
    </location>
</feature>
<sequence>MGRLGCDLDGNMNESKFSDPMPWIGLYVAAASVACAIAMALDVIHGFRNRKFWFPSKYFSLNATSLTILPVAIKFSVDLNTPMPRGLDQLAKLSSAALFCTIMGNSMPSIGTMENSEILTNVVALAILVITVAVNICIQLGTGIIYVFRIEHIFFTFLMLVLLLILSSSALTVPTIKRYLEIKYKMKHEKALKEGCSEQECSATKEAYSDSERTLLQKLKEDLMKHWMMAHTSSPQFVMGRSATCIASGAFCLLGALVLTEAMLRYYLMPQSFRFCSGKSDYKWSATLVLFSQTIAVGVGTIAPALRWFTAINFRCPTRGKIIYRKNIKVERYWIQMLLEMKDCPLRIRIRHRYCRKLAHDAKNKLLDLCLGIQMAVVLASKMIQFLSIFLISRVLFLLACCRELKKKFIPNNSISFESGDSQSESRGITRQDLCQFVLHLEGENALVEVMMKGNCDATDHWIQKGKKEQPKHLQEILNMSSRAQAFKGVKEFDTDLVPSLDSQQPPNCWALPVVTLASIALALPNINSLQAKQLIHGVQEGLVYINLIEEFLDAKQDQLNLRRAASIVWQGVDLHHRWLDVDLHKLSIQAESTKEVLERVSNAAKKKYEELKKTHLNQCLNKRPSYWPIKLLAANSMYRISQTVLLKHKNSNDMVPERLFEELLATISDILGACLTNLPRVVSLKCLRSTIEAREVSVRHAVLLLGQTEEILKLLQHRAPVNLDPDQMASIDEWRSLHKRTNPLSTAPSSPEKKDTSISSDFYLTIE</sequence>
<keyword evidence="2" id="KW-1133">Transmembrane helix</keyword>
<dbReference type="InParanoid" id="A0A7J7C6V2"/>
<dbReference type="PROSITE" id="PS51257">
    <property type="entry name" value="PROKAR_LIPOPROTEIN"/>
    <property type="match status" value="1"/>
</dbReference>
<keyword evidence="4" id="KW-1185">Reference proteome</keyword>
<dbReference type="PANTHER" id="PTHR35307:SF3">
    <property type="entry name" value="DUF4220 DOMAIN-CONTAINING PROTEIN"/>
    <property type="match status" value="1"/>
</dbReference>
<dbReference type="Proteomes" id="UP000593562">
    <property type="component" value="Unassembled WGS sequence"/>
</dbReference>
<evidence type="ECO:0000313" key="3">
    <source>
        <dbReference type="EMBL" id="KAF5729858.1"/>
    </source>
</evidence>
<feature type="transmembrane region" description="Helical" evidence="2">
    <location>
        <begin position="153"/>
        <end position="176"/>
    </location>
</feature>
<protein>
    <recommendedName>
        <fullName evidence="5">Transmembrane protein</fullName>
    </recommendedName>
</protein>
<reference evidence="3 4" key="1">
    <citation type="journal article" date="2020" name="Nat. Commun.">
        <title>Genome of Tripterygium wilfordii and identification of cytochrome P450 involved in triptolide biosynthesis.</title>
        <authorList>
            <person name="Tu L."/>
            <person name="Su P."/>
            <person name="Zhang Z."/>
            <person name="Gao L."/>
            <person name="Wang J."/>
            <person name="Hu T."/>
            <person name="Zhou J."/>
            <person name="Zhang Y."/>
            <person name="Zhao Y."/>
            <person name="Liu Y."/>
            <person name="Song Y."/>
            <person name="Tong Y."/>
            <person name="Lu Y."/>
            <person name="Yang J."/>
            <person name="Xu C."/>
            <person name="Jia M."/>
            <person name="Peters R.J."/>
            <person name="Huang L."/>
            <person name="Gao W."/>
        </authorList>
    </citation>
    <scope>NUCLEOTIDE SEQUENCE [LARGE SCALE GENOMIC DNA]</scope>
    <source>
        <strain evidence="4">cv. XIE 37</strain>
        <tissue evidence="3">Leaf</tissue>
    </source>
</reference>
<dbReference type="AlphaFoldDB" id="A0A7J7C6V2"/>
<dbReference type="PANTHER" id="PTHR35307">
    <property type="entry name" value="PROTEIN, PUTATIVE-RELATED"/>
    <property type="match status" value="1"/>
</dbReference>
<feature type="region of interest" description="Disordered" evidence="1">
    <location>
        <begin position="741"/>
        <end position="761"/>
    </location>
</feature>
<feature type="transmembrane region" description="Helical" evidence="2">
    <location>
        <begin position="24"/>
        <end position="47"/>
    </location>
</feature>